<evidence type="ECO:0000313" key="1">
    <source>
        <dbReference type="EMBL" id="SMR95453.1"/>
    </source>
</evidence>
<proteinExistence type="predicted"/>
<dbReference type="RefSeq" id="WP_015907075.1">
    <property type="nucleotide sequence ID" value="NZ_FUZJ01000001.1"/>
</dbReference>
<dbReference type="Proteomes" id="UP000196803">
    <property type="component" value="Unassembled WGS sequence"/>
</dbReference>
<keyword evidence="2" id="KW-1185">Reference proteome</keyword>
<accession>A0ABY1SB97</accession>
<comment type="caution">
    <text evidence="1">The sequence shown here is derived from an EMBL/GenBank/DDBJ whole genome shotgun (WGS) entry which is preliminary data.</text>
</comment>
<name>A0ABY1SB97_CALBS</name>
<evidence type="ECO:0000313" key="2">
    <source>
        <dbReference type="Proteomes" id="UP000196803"/>
    </source>
</evidence>
<dbReference type="EMBL" id="FXXC01000001">
    <property type="protein sequence ID" value="SMR95453.1"/>
    <property type="molecule type" value="Genomic_DNA"/>
</dbReference>
<protein>
    <submittedName>
        <fullName evidence="1">Uncharacterized protein</fullName>
    </submittedName>
</protein>
<reference evidence="1 2" key="1">
    <citation type="submission" date="2017-05" db="EMBL/GenBank/DDBJ databases">
        <authorList>
            <person name="Varghese N."/>
            <person name="Submissions S."/>
        </authorList>
    </citation>
    <scope>NUCLEOTIDE SEQUENCE [LARGE SCALE GENOMIC DNA]</scope>
    <source>
        <strain evidence="1 2">MACB1020</strain>
    </source>
</reference>
<sequence>MSNKIITNYNLIKNTHNNIKVNSSNHSVSAQTLSTGWIVPDKPSVQSTAAYKVTLSNTSLQKASTSSKTHGSNTRNSGGILGIFSNIKKDISDTTKSIQNKVNNFVKSTVSNLNNTVKTVEHKISSVVKSTGEKLETVAKDIKEGLKKAVDVTTTNSISVVGNKTIKEKKITLNVAGNKMYLKFTSSVSGEVGVEKSSQYKANTEKASGFVEHSNSGKLNLELEKRKISKSFENSTSMKVNDKTEIVSNVTVNKRGAEIAGGTKLVLLKTHNQEVNVTVGGAVKSNGKAEINLAKVTHSLSTGKITSEQSIGLSIDEKTFNKIKTTMQGVWLAVPNDTKFKIGVAVGVIKGAVNTVKSLVDVVTHPKQIAEGARELIKHPQVALKYVEQSIAKAKEEFVNGDDYKRGEMVGEALFEVGVSIAGTKGLDKLAKAAKVSNNLGKLKKVFDVTTKVAKPAFGH</sequence>
<dbReference type="Gene3D" id="1.20.120.20">
    <property type="entry name" value="Apolipoprotein"/>
    <property type="match status" value="1"/>
</dbReference>
<dbReference type="GeneID" id="31771840"/>
<gene>
    <name evidence="1" type="ORF">SAMN05216240_2631</name>
</gene>
<organism evidence="1 2">
    <name type="scientific">Caldicellulosiruptor bescii</name>
    <name type="common">Anaerocellum thermophilum</name>
    <dbReference type="NCBI Taxonomy" id="31899"/>
    <lineage>
        <taxon>Bacteria</taxon>
        <taxon>Bacillati</taxon>
        <taxon>Bacillota</taxon>
        <taxon>Bacillota incertae sedis</taxon>
        <taxon>Caldicellulosiruptorales</taxon>
        <taxon>Caldicellulosiruptoraceae</taxon>
        <taxon>Caldicellulosiruptor</taxon>
    </lineage>
</organism>